<keyword evidence="3" id="KW-0804">Transcription</keyword>
<dbReference type="EMBL" id="NEVS01000004">
    <property type="protein sequence ID" value="OZI60898.1"/>
    <property type="molecule type" value="Genomic_DNA"/>
</dbReference>
<dbReference type="InterPro" id="IPR014757">
    <property type="entry name" value="Tscrpt_reg_IclR_C"/>
</dbReference>
<feature type="domain" description="IclR-ED" evidence="5">
    <location>
        <begin position="70"/>
        <end position="253"/>
    </location>
</feature>
<accession>A0A261UG36</accession>
<dbReference type="GO" id="GO:0003700">
    <property type="term" value="F:DNA-binding transcription factor activity"/>
    <property type="evidence" value="ECO:0007669"/>
    <property type="project" value="TreeGrafter"/>
</dbReference>
<keyword evidence="7" id="KW-1185">Reference proteome</keyword>
<evidence type="ECO:0000313" key="7">
    <source>
        <dbReference type="Proteomes" id="UP000215767"/>
    </source>
</evidence>
<dbReference type="Pfam" id="PF09339">
    <property type="entry name" value="HTH_IclR"/>
    <property type="match status" value="1"/>
</dbReference>
<keyword evidence="1" id="KW-0805">Transcription regulation</keyword>
<dbReference type="InterPro" id="IPR050707">
    <property type="entry name" value="HTH_MetabolicPath_Reg"/>
</dbReference>
<dbReference type="SUPFAM" id="SSF55781">
    <property type="entry name" value="GAF domain-like"/>
    <property type="match status" value="1"/>
</dbReference>
<evidence type="ECO:0000256" key="1">
    <source>
        <dbReference type="ARBA" id="ARBA00023015"/>
    </source>
</evidence>
<keyword evidence="2" id="KW-0238">DNA-binding</keyword>
<dbReference type="OrthoDB" id="5401369at2"/>
<dbReference type="PANTHER" id="PTHR30136:SF24">
    <property type="entry name" value="HTH-TYPE TRANSCRIPTIONAL REPRESSOR ALLR"/>
    <property type="match status" value="1"/>
</dbReference>
<evidence type="ECO:0000259" key="5">
    <source>
        <dbReference type="PROSITE" id="PS51078"/>
    </source>
</evidence>
<dbReference type="GO" id="GO:0003677">
    <property type="term" value="F:DNA binding"/>
    <property type="evidence" value="ECO:0007669"/>
    <property type="project" value="UniProtKB-KW"/>
</dbReference>
<sequence length="272" mass="29355">MTDTADAARALRVLRVMETVARSTAPPTLAQLAARMHVPKSTMMRLVRDMQQDGWLVRVPHSGGILPGPRARTLGLDMVKGGPVPRECVAVLRQLVHDIGETCNLTALDGDQVLYIARVEAPHPLGLHFGDGVRVPMHCTASGKLFLAHMPGPARRRMLELLRLDAHTPNTTTRADVLERELSEPRARRFGVDDEEFILGMVAVAVPILDAQDQMIAAVACHGPTARKTVDELLASLPLLQQAGARLRAILLGAGPEETLAGTAAPLRHHVG</sequence>
<dbReference type="Proteomes" id="UP000215767">
    <property type="component" value="Unassembled WGS sequence"/>
</dbReference>
<dbReference type="AlphaFoldDB" id="A0A261UG36"/>
<evidence type="ECO:0008006" key="8">
    <source>
        <dbReference type="Google" id="ProtNLM"/>
    </source>
</evidence>
<feature type="domain" description="HTH iclR-type" evidence="4">
    <location>
        <begin position="7"/>
        <end position="69"/>
    </location>
</feature>
<dbReference type="GO" id="GO:0045892">
    <property type="term" value="P:negative regulation of DNA-templated transcription"/>
    <property type="evidence" value="ECO:0007669"/>
    <property type="project" value="TreeGrafter"/>
</dbReference>
<gene>
    <name evidence="6" type="ORF">CAL28_16155</name>
</gene>
<proteinExistence type="predicted"/>
<dbReference type="InterPro" id="IPR005471">
    <property type="entry name" value="Tscrpt_reg_IclR_N"/>
</dbReference>
<dbReference type="PROSITE" id="PS51077">
    <property type="entry name" value="HTH_ICLR"/>
    <property type="match status" value="1"/>
</dbReference>
<reference evidence="7" key="1">
    <citation type="submission" date="2017-05" db="EMBL/GenBank/DDBJ databases">
        <title>Complete and WGS of Bordetella genogroups.</title>
        <authorList>
            <person name="Spilker T."/>
            <person name="Lipuma J."/>
        </authorList>
    </citation>
    <scope>NUCLEOTIDE SEQUENCE [LARGE SCALE GENOMIC DNA]</scope>
    <source>
        <strain evidence="7">AU8856</strain>
    </source>
</reference>
<dbReference type="SUPFAM" id="SSF46785">
    <property type="entry name" value="Winged helix' DNA-binding domain"/>
    <property type="match status" value="1"/>
</dbReference>
<dbReference type="InterPro" id="IPR036388">
    <property type="entry name" value="WH-like_DNA-bd_sf"/>
</dbReference>
<comment type="caution">
    <text evidence="6">The sequence shown here is derived from an EMBL/GenBank/DDBJ whole genome shotgun (WGS) entry which is preliminary data.</text>
</comment>
<evidence type="ECO:0000256" key="2">
    <source>
        <dbReference type="ARBA" id="ARBA00023125"/>
    </source>
</evidence>
<evidence type="ECO:0000313" key="6">
    <source>
        <dbReference type="EMBL" id="OZI60898.1"/>
    </source>
</evidence>
<dbReference type="Gene3D" id="3.30.450.40">
    <property type="match status" value="1"/>
</dbReference>
<dbReference type="InterPro" id="IPR029016">
    <property type="entry name" value="GAF-like_dom_sf"/>
</dbReference>
<dbReference type="InterPro" id="IPR036390">
    <property type="entry name" value="WH_DNA-bd_sf"/>
</dbReference>
<dbReference type="Gene3D" id="1.10.10.10">
    <property type="entry name" value="Winged helix-like DNA-binding domain superfamily/Winged helix DNA-binding domain"/>
    <property type="match status" value="1"/>
</dbReference>
<evidence type="ECO:0000259" key="4">
    <source>
        <dbReference type="PROSITE" id="PS51077"/>
    </source>
</evidence>
<dbReference type="PANTHER" id="PTHR30136">
    <property type="entry name" value="HELIX-TURN-HELIX TRANSCRIPTIONAL REGULATOR, ICLR FAMILY"/>
    <property type="match status" value="1"/>
</dbReference>
<dbReference type="RefSeq" id="WP_094842304.1">
    <property type="nucleotide sequence ID" value="NZ_NEVS01000004.1"/>
</dbReference>
<dbReference type="PROSITE" id="PS51078">
    <property type="entry name" value="ICLR_ED"/>
    <property type="match status" value="1"/>
</dbReference>
<organism evidence="6 7">
    <name type="scientific">Bordetella genomosp. 11</name>
    <dbReference type="NCBI Taxonomy" id="1416808"/>
    <lineage>
        <taxon>Bacteria</taxon>
        <taxon>Pseudomonadati</taxon>
        <taxon>Pseudomonadota</taxon>
        <taxon>Betaproteobacteria</taxon>
        <taxon>Burkholderiales</taxon>
        <taxon>Alcaligenaceae</taxon>
        <taxon>Bordetella</taxon>
    </lineage>
</organism>
<protein>
    <recommendedName>
        <fullName evidence="8">IclR family transcriptional regulator</fullName>
    </recommendedName>
</protein>
<dbReference type="Pfam" id="PF01614">
    <property type="entry name" value="IclR_C"/>
    <property type="match status" value="1"/>
</dbReference>
<evidence type="ECO:0000256" key="3">
    <source>
        <dbReference type="ARBA" id="ARBA00023163"/>
    </source>
</evidence>
<name>A0A261UG36_9BORD</name>